<feature type="region of interest" description="Disordered" evidence="1">
    <location>
        <begin position="57"/>
        <end position="91"/>
    </location>
</feature>
<feature type="region of interest" description="Disordered" evidence="1">
    <location>
        <begin position="119"/>
        <end position="147"/>
    </location>
</feature>
<organism evidence="2 3">
    <name type="scientific">Sapajus apella</name>
    <name type="common">Brown-capped capuchin</name>
    <name type="synonym">Cebus apella</name>
    <dbReference type="NCBI Taxonomy" id="9515"/>
    <lineage>
        <taxon>Eukaryota</taxon>
        <taxon>Metazoa</taxon>
        <taxon>Chordata</taxon>
        <taxon>Craniata</taxon>
        <taxon>Vertebrata</taxon>
        <taxon>Euteleostomi</taxon>
        <taxon>Mammalia</taxon>
        <taxon>Eutheria</taxon>
        <taxon>Euarchontoglires</taxon>
        <taxon>Primates</taxon>
        <taxon>Haplorrhini</taxon>
        <taxon>Platyrrhini</taxon>
        <taxon>Cebidae</taxon>
        <taxon>Cebinae</taxon>
        <taxon>Sapajus</taxon>
    </lineage>
</organism>
<protein>
    <submittedName>
        <fullName evidence="3">Uncharacterized protein LOC116566405</fullName>
    </submittedName>
</protein>
<gene>
    <name evidence="3" type="primary">LOC116566405</name>
</gene>
<dbReference type="RefSeq" id="XP_032156561.1">
    <property type="nucleotide sequence ID" value="XM_032300670.1"/>
</dbReference>
<feature type="region of interest" description="Disordered" evidence="1">
    <location>
        <begin position="211"/>
        <end position="241"/>
    </location>
</feature>
<evidence type="ECO:0000313" key="2">
    <source>
        <dbReference type="Proteomes" id="UP000504640"/>
    </source>
</evidence>
<dbReference type="AlphaFoldDB" id="A0A6J3JNT3"/>
<evidence type="ECO:0000313" key="3">
    <source>
        <dbReference type="RefSeq" id="XP_032156561.1"/>
    </source>
</evidence>
<reference evidence="3" key="1">
    <citation type="submission" date="2025-08" db="UniProtKB">
        <authorList>
            <consortium name="RefSeq"/>
        </authorList>
    </citation>
    <scope>IDENTIFICATION</scope>
    <source>
        <tissue evidence="3">Blood</tissue>
    </source>
</reference>
<name>A0A6J3JNT3_SAPAP</name>
<evidence type="ECO:0000256" key="1">
    <source>
        <dbReference type="SAM" id="MobiDB-lite"/>
    </source>
</evidence>
<proteinExistence type="predicted"/>
<accession>A0A6J3JNT3</accession>
<dbReference type="Proteomes" id="UP000504640">
    <property type="component" value="Unplaced"/>
</dbReference>
<sequence>MSWARLGHLAVFPSHDSSSWHDLGCLPLPVVKLALLSKDGLRRRQVLLAPGARLLLEGKPPRAEGGRPGTFPAEAEDAGSQASRASPARGGAPCSCGRRGCPFPLPLLFPLPEAPREQESCAVGRGRGERGLPGRTERGREESVRPQWLGPKGLNWAASVVGRRTPQFGAGGGGCVGGWPWSPPILAPQHLSPREVSMRLPFPACASWVHSLSGSRNPHSPEVPSGGRARGGAGAQQLLAQ</sequence>
<dbReference type="GeneID" id="116566405"/>
<keyword evidence="2" id="KW-1185">Reference proteome</keyword>
<feature type="compositionally biased region" description="Basic and acidic residues" evidence="1">
    <location>
        <begin position="126"/>
        <end position="144"/>
    </location>
</feature>